<organism evidence="1 2">
    <name type="scientific">Batillaria attramentaria</name>
    <dbReference type="NCBI Taxonomy" id="370345"/>
    <lineage>
        <taxon>Eukaryota</taxon>
        <taxon>Metazoa</taxon>
        <taxon>Spiralia</taxon>
        <taxon>Lophotrochozoa</taxon>
        <taxon>Mollusca</taxon>
        <taxon>Gastropoda</taxon>
        <taxon>Caenogastropoda</taxon>
        <taxon>Sorbeoconcha</taxon>
        <taxon>Cerithioidea</taxon>
        <taxon>Batillariidae</taxon>
        <taxon>Batillaria</taxon>
    </lineage>
</organism>
<reference evidence="1 2" key="1">
    <citation type="journal article" date="2023" name="Sci. Data">
        <title>Genome assembly of the Korean intertidal mud-creeper Batillaria attramentaria.</title>
        <authorList>
            <person name="Patra A.K."/>
            <person name="Ho P.T."/>
            <person name="Jun S."/>
            <person name="Lee S.J."/>
            <person name="Kim Y."/>
            <person name="Won Y.J."/>
        </authorList>
    </citation>
    <scope>NUCLEOTIDE SEQUENCE [LARGE SCALE GENOMIC DNA]</scope>
    <source>
        <strain evidence="1">Wonlab-2016</strain>
    </source>
</reference>
<proteinExistence type="predicted"/>
<dbReference type="AlphaFoldDB" id="A0ABD0LEI9"/>
<keyword evidence="2" id="KW-1185">Reference proteome</keyword>
<sequence length="83" mass="9152">MQTGRKTGRGQVVERRWVVSGAVLRIRPQSIVPCIGHQIQTLLIPLYTVTEHSSCWPVALVLGQFFNQGVFVVVASSFASLQT</sequence>
<gene>
    <name evidence="1" type="ORF">BaRGS_00010756</name>
</gene>
<comment type="caution">
    <text evidence="1">The sequence shown here is derived from an EMBL/GenBank/DDBJ whole genome shotgun (WGS) entry which is preliminary data.</text>
</comment>
<evidence type="ECO:0000313" key="2">
    <source>
        <dbReference type="Proteomes" id="UP001519460"/>
    </source>
</evidence>
<dbReference type="Proteomes" id="UP001519460">
    <property type="component" value="Unassembled WGS sequence"/>
</dbReference>
<dbReference type="EMBL" id="JACVVK020000054">
    <property type="protein sequence ID" value="KAK7497885.1"/>
    <property type="molecule type" value="Genomic_DNA"/>
</dbReference>
<name>A0ABD0LEI9_9CAEN</name>
<evidence type="ECO:0000313" key="1">
    <source>
        <dbReference type="EMBL" id="KAK7497885.1"/>
    </source>
</evidence>
<protein>
    <submittedName>
        <fullName evidence="1">Uncharacterized protein</fullName>
    </submittedName>
</protein>
<accession>A0ABD0LEI9</accession>